<dbReference type="GO" id="GO:0006221">
    <property type="term" value="P:pyrimidine nucleotide biosynthetic process"/>
    <property type="evidence" value="ECO:0007669"/>
    <property type="project" value="UniProtKB-KW"/>
</dbReference>
<dbReference type="Pfam" id="PF07969">
    <property type="entry name" value="Amidohydro_3"/>
    <property type="match status" value="1"/>
</dbReference>
<feature type="domain" description="Amidohydrolase 3" evidence="3">
    <location>
        <begin position="302"/>
        <end position="429"/>
    </location>
</feature>
<keyword evidence="6" id="KW-1185">Reference proteome</keyword>
<dbReference type="PANTHER" id="PTHR43668:SF2">
    <property type="entry name" value="ALLANTOINASE"/>
    <property type="match status" value="1"/>
</dbReference>
<gene>
    <name evidence="5" type="ORF">FHS74_001806</name>
</gene>
<dbReference type="EMBL" id="JACIIZ010000004">
    <property type="protein sequence ID" value="MBB6251261.1"/>
    <property type="molecule type" value="Genomic_DNA"/>
</dbReference>
<dbReference type="InterPro" id="IPR013108">
    <property type="entry name" value="Amidohydro_3"/>
</dbReference>
<evidence type="ECO:0000313" key="5">
    <source>
        <dbReference type="EMBL" id="MBB6251261.1"/>
    </source>
</evidence>
<dbReference type="GO" id="GO:0004038">
    <property type="term" value="F:allantoinase activity"/>
    <property type="evidence" value="ECO:0007669"/>
    <property type="project" value="TreeGrafter"/>
</dbReference>
<evidence type="ECO:0000256" key="1">
    <source>
        <dbReference type="ARBA" id="ARBA00022833"/>
    </source>
</evidence>
<dbReference type="InterPro" id="IPR011059">
    <property type="entry name" value="Metal-dep_hydrolase_composite"/>
</dbReference>
<dbReference type="GO" id="GO:0004151">
    <property type="term" value="F:dihydroorotase activity"/>
    <property type="evidence" value="ECO:0007669"/>
    <property type="project" value="UniProtKB-EC"/>
</dbReference>
<evidence type="ECO:0000256" key="2">
    <source>
        <dbReference type="ARBA" id="ARBA00022975"/>
    </source>
</evidence>
<evidence type="ECO:0000313" key="6">
    <source>
        <dbReference type="Proteomes" id="UP000539175"/>
    </source>
</evidence>
<keyword evidence="1" id="KW-0862">Zinc</keyword>
<comment type="caution">
    <text evidence="5">The sequence shown here is derived from an EMBL/GenBank/DDBJ whole genome shotgun (WGS) entry which is preliminary data.</text>
</comment>
<dbReference type="NCBIfam" id="TIGR00857">
    <property type="entry name" value="pyrC_multi"/>
    <property type="match status" value="1"/>
</dbReference>
<keyword evidence="5" id="KW-0378">Hydrolase</keyword>
<dbReference type="InterPro" id="IPR050138">
    <property type="entry name" value="DHOase/Allantoinase_Hydrolase"/>
</dbReference>
<dbReference type="EC" id="3.5.2.3" evidence="5"/>
<dbReference type="Gene3D" id="3.20.20.140">
    <property type="entry name" value="Metal-dependent hydrolases"/>
    <property type="match status" value="1"/>
</dbReference>
<dbReference type="GO" id="GO:0006145">
    <property type="term" value="P:purine nucleobase catabolic process"/>
    <property type="evidence" value="ECO:0007669"/>
    <property type="project" value="TreeGrafter"/>
</dbReference>
<accession>A0A7X0AXR1</accession>
<dbReference type="GO" id="GO:0005737">
    <property type="term" value="C:cytoplasm"/>
    <property type="evidence" value="ECO:0007669"/>
    <property type="project" value="TreeGrafter"/>
</dbReference>
<dbReference type="AlphaFoldDB" id="A0A7X0AXR1"/>
<dbReference type="Pfam" id="PF12890">
    <property type="entry name" value="DHOase"/>
    <property type="match status" value="1"/>
</dbReference>
<dbReference type="Gene3D" id="2.30.40.10">
    <property type="entry name" value="Urease, subunit C, domain 1"/>
    <property type="match status" value="1"/>
</dbReference>
<dbReference type="Proteomes" id="UP000539175">
    <property type="component" value="Unassembled WGS sequence"/>
</dbReference>
<dbReference type="InterPro" id="IPR004722">
    <property type="entry name" value="DHOase"/>
</dbReference>
<protein>
    <submittedName>
        <fullName evidence="5">Dihydroorotase</fullName>
        <ecNumber evidence="5">3.5.2.3</ecNumber>
    </submittedName>
</protein>
<dbReference type="GO" id="GO:0046872">
    <property type="term" value="F:metal ion binding"/>
    <property type="evidence" value="ECO:0007669"/>
    <property type="project" value="InterPro"/>
</dbReference>
<dbReference type="SUPFAM" id="SSF51338">
    <property type="entry name" value="Composite domain of metallo-dependent hydrolases"/>
    <property type="match status" value="1"/>
</dbReference>
<dbReference type="SUPFAM" id="SSF51556">
    <property type="entry name" value="Metallo-dependent hydrolases"/>
    <property type="match status" value="1"/>
</dbReference>
<reference evidence="5 6" key="1">
    <citation type="submission" date="2020-08" db="EMBL/GenBank/DDBJ databases">
        <title>Genomic Encyclopedia of Type Strains, Phase IV (KMG-IV): sequencing the most valuable type-strain genomes for metagenomic binning, comparative biology and taxonomic classification.</title>
        <authorList>
            <person name="Goeker M."/>
        </authorList>
    </citation>
    <scope>NUCLEOTIDE SEQUENCE [LARGE SCALE GENOMIC DNA]</scope>
    <source>
        <strain evidence="5 6">DSM 22198</strain>
    </source>
</reference>
<dbReference type="CDD" id="cd01317">
    <property type="entry name" value="DHOase_IIa"/>
    <property type="match status" value="1"/>
</dbReference>
<evidence type="ECO:0000259" key="3">
    <source>
        <dbReference type="Pfam" id="PF07969"/>
    </source>
</evidence>
<proteinExistence type="predicted"/>
<keyword evidence="2" id="KW-0665">Pyrimidine biosynthesis</keyword>
<feature type="domain" description="Dihydroorotase catalytic" evidence="4">
    <location>
        <begin position="59"/>
        <end position="246"/>
    </location>
</feature>
<dbReference type="PANTHER" id="PTHR43668">
    <property type="entry name" value="ALLANTOINASE"/>
    <property type="match status" value="1"/>
</dbReference>
<name>A0A7X0AXR1_9PROT</name>
<dbReference type="RefSeq" id="WP_184799571.1">
    <property type="nucleotide sequence ID" value="NZ_JACIIZ010000004.1"/>
</dbReference>
<evidence type="ECO:0000259" key="4">
    <source>
        <dbReference type="Pfam" id="PF12890"/>
    </source>
</evidence>
<dbReference type="InterPro" id="IPR032466">
    <property type="entry name" value="Metal_Hydrolase"/>
</dbReference>
<organism evidence="5 6">
    <name type="scientific">Nitrospirillum iridis</name>
    <dbReference type="NCBI Taxonomy" id="765888"/>
    <lineage>
        <taxon>Bacteria</taxon>
        <taxon>Pseudomonadati</taxon>
        <taxon>Pseudomonadota</taxon>
        <taxon>Alphaproteobacteria</taxon>
        <taxon>Rhodospirillales</taxon>
        <taxon>Azospirillaceae</taxon>
        <taxon>Nitrospirillum</taxon>
    </lineage>
</organism>
<sequence>MPPHPRTAILNARLLDPDSRLDQRGSLLIDGGKIADHGPGLFRDGVPEGVEVIDADGACVAPGLVDLRAQVGEPGHEDNETLKTASQAAAAGGVTALACLPDTDPVIDDVAGLEFIARRAREVRLVKVFAYAGITRDLGGKELTEMGLLAEAGAVGFTDGGKAVADALVMQRALSYASIWGRPILQHPEEPRLSGSGAMNSGEIATRLGLSGIPAHSEVIMLERDLRLVEATGGRYHAADISTAESVAVIRAAKRRGLKITCDTAPPYFTLTERDVGDYRTFFKLSPPLRGEDDRQAIVEGLADGTIDCITSDHLPWNQDAKRVPFAQAAFGSVGLETLLPLTLDLVHKGHMSLLDALATVTVKPAAILGLNLGRLRTGAAADLVIFDAERPWRVDAEALHSKSKNSCFDKHPVQGRVLRTLVDGRTVFTLAPARAG</sequence>
<dbReference type="InterPro" id="IPR024403">
    <property type="entry name" value="DHOase_cat"/>
</dbReference>